<dbReference type="EC" id="3.6.1.27" evidence="3 12"/>
<evidence type="ECO:0000256" key="6">
    <source>
        <dbReference type="ARBA" id="ARBA00022692"/>
    </source>
</evidence>
<dbReference type="PANTHER" id="PTHR30622">
    <property type="entry name" value="UNDECAPRENYL-DIPHOSPHATASE"/>
    <property type="match status" value="1"/>
</dbReference>
<evidence type="ECO:0000256" key="2">
    <source>
        <dbReference type="ARBA" id="ARBA00010621"/>
    </source>
</evidence>
<dbReference type="HAMAP" id="MF_01006">
    <property type="entry name" value="Undec_diphosphatase"/>
    <property type="match status" value="1"/>
</dbReference>
<proteinExistence type="inferred from homology"/>
<accession>A0A1J5TE39</accession>
<evidence type="ECO:0000256" key="1">
    <source>
        <dbReference type="ARBA" id="ARBA00004651"/>
    </source>
</evidence>
<reference evidence="13 14" key="1">
    <citation type="submission" date="2016-08" db="EMBL/GenBank/DDBJ databases">
        <title>New Insights into Marine Group III Euryarchaeota, from dark to light.</title>
        <authorList>
            <person name="Haro-Moreno J.M."/>
            <person name="Rodriguez-Valera F."/>
            <person name="Lopez-Garcia P."/>
            <person name="Moreira D."/>
            <person name="Martin-Cuadrado A.B."/>
        </authorList>
    </citation>
    <scope>NUCLEOTIDE SEQUENCE [LARGE SCALE GENOMIC DNA]</scope>
    <source>
        <strain evidence="13">CG-Epi6</strain>
    </source>
</reference>
<comment type="subcellular location">
    <subcellularLocation>
        <location evidence="1 12">Cell membrane</location>
        <topology evidence="1 12">Multi-pass membrane protein</topology>
    </subcellularLocation>
</comment>
<dbReference type="InterPro" id="IPR003824">
    <property type="entry name" value="UppP"/>
</dbReference>
<evidence type="ECO:0000256" key="5">
    <source>
        <dbReference type="ARBA" id="ARBA00022475"/>
    </source>
</evidence>
<evidence type="ECO:0000256" key="9">
    <source>
        <dbReference type="ARBA" id="ARBA00023136"/>
    </source>
</evidence>
<evidence type="ECO:0000256" key="8">
    <source>
        <dbReference type="ARBA" id="ARBA00022989"/>
    </source>
</evidence>
<feature type="transmembrane region" description="Helical" evidence="12">
    <location>
        <begin position="249"/>
        <end position="268"/>
    </location>
</feature>
<evidence type="ECO:0000313" key="13">
    <source>
        <dbReference type="EMBL" id="OIR14448.1"/>
    </source>
</evidence>
<keyword evidence="6 12" id="KW-0812">Transmembrane</keyword>
<keyword evidence="5 12" id="KW-1003">Cell membrane</keyword>
<evidence type="ECO:0000256" key="3">
    <source>
        <dbReference type="ARBA" id="ARBA00012374"/>
    </source>
</evidence>
<feature type="transmembrane region" description="Helical" evidence="12">
    <location>
        <begin position="217"/>
        <end position="237"/>
    </location>
</feature>
<evidence type="ECO:0000256" key="4">
    <source>
        <dbReference type="ARBA" id="ARBA00021581"/>
    </source>
</evidence>
<comment type="similarity">
    <text evidence="2 12">Belongs to the UppP family.</text>
</comment>
<name>A0A1J5TE39_9ARCH</name>
<dbReference type="Proteomes" id="UP000183403">
    <property type="component" value="Unassembled WGS sequence"/>
</dbReference>
<keyword evidence="9 12" id="KW-0472">Membrane</keyword>
<evidence type="ECO:0000256" key="10">
    <source>
        <dbReference type="ARBA" id="ARBA00032707"/>
    </source>
</evidence>
<keyword evidence="8 12" id="KW-1133">Transmembrane helix</keyword>
<feature type="transmembrane region" description="Helical" evidence="12">
    <location>
        <begin position="40"/>
        <end position="58"/>
    </location>
</feature>
<feature type="transmembrane region" description="Helical" evidence="12">
    <location>
        <begin position="187"/>
        <end position="205"/>
    </location>
</feature>
<dbReference type="PANTHER" id="PTHR30622:SF2">
    <property type="entry name" value="UNDECAPRENYL-DIPHOSPHATASE"/>
    <property type="match status" value="1"/>
</dbReference>
<evidence type="ECO:0000256" key="7">
    <source>
        <dbReference type="ARBA" id="ARBA00022801"/>
    </source>
</evidence>
<comment type="caution">
    <text evidence="13">The sequence shown here is derived from an EMBL/GenBank/DDBJ whole genome shotgun (WGS) entry which is preliminary data.</text>
</comment>
<comment type="function">
    <text evidence="12">Catalyzes the dephosphorylation of undecaprenyl diphosphate (UPP).</text>
</comment>
<dbReference type="GO" id="GO:0005886">
    <property type="term" value="C:plasma membrane"/>
    <property type="evidence" value="ECO:0007669"/>
    <property type="project" value="UniProtKB-SubCell"/>
</dbReference>
<dbReference type="EMBL" id="MIYV01000003">
    <property type="protein sequence ID" value="OIR14448.1"/>
    <property type="molecule type" value="Genomic_DNA"/>
</dbReference>
<dbReference type="GO" id="GO:0050380">
    <property type="term" value="F:undecaprenyl-diphosphatase activity"/>
    <property type="evidence" value="ECO:0007669"/>
    <property type="project" value="UniProtKB-UniRule"/>
</dbReference>
<feature type="transmembrane region" description="Helical" evidence="12">
    <location>
        <begin position="88"/>
        <end position="106"/>
    </location>
</feature>
<dbReference type="Pfam" id="PF02673">
    <property type="entry name" value="BacA"/>
    <property type="match status" value="1"/>
</dbReference>
<dbReference type="AlphaFoldDB" id="A0A1J5TE39"/>
<evidence type="ECO:0000256" key="12">
    <source>
        <dbReference type="HAMAP-Rule" id="MF_01006"/>
    </source>
</evidence>
<evidence type="ECO:0000313" key="14">
    <source>
        <dbReference type="Proteomes" id="UP000183403"/>
    </source>
</evidence>
<evidence type="ECO:0000256" key="11">
    <source>
        <dbReference type="ARBA" id="ARBA00047594"/>
    </source>
</evidence>
<sequence>MEWWMAIILGVLQGITEWLPISSSGHLAIFQYYFEEEPPILFDVILHLGSLFVILYILRNEMKDFLSFMPSALKKVNDRSNLKEEEKIVFFVILASIPTAIIGLFLEGTIIVTFYDNMHLVGTCLIITGAVIWFSKDYNDNLSFDNLSSSNAFFVGIIQGLSILPGLSRSGLTIAFLRFFGLNPIKAARFSFLIFIPAIIGATFLKINEVSDTIEEVGLFSIILGFSASVISSFLSIKFLLKLLNNRKFHYFTPYCLVIGSVLIFESLI</sequence>
<comment type="catalytic activity">
    <reaction evidence="11 12">
        <text>di-trans,octa-cis-undecaprenyl diphosphate + H2O = di-trans,octa-cis-undecaprenyl phosphate + phosphate + H(+)</text>
        <dbReference type="Rhea" id="RHEA:28094"/>
        <dbReference type="ChEBI" id="CHEBI:15377"/>
        <dbReference type="ChEBI" id="CHEBI:15378"/>
        <dbReference type="ChEBI" id="CHEBI:43474"/>
        <dbReference type="ChEBI" id="CHEBI:58405"/>
        <dbReference type="ChEBI" id="CHEBI:60392"/>
        <dbReference type="EC" id="3.6.1.27"/>
    </reaction>
</comment>
<keyword evidence="7 12" id="KW-0378">Hydrolase</keyword>
<feature type="transmembrane region" description="Helical" evidence="12">
    <location>
        <begin position="147"/>
        <end position="167"/>
    </location>
</feature>
<protein>
    <recommendedName>
        <fullName evidence="4 12">Undecaprenyl-diphosphatase</fullName>
        <ecNumber evidence="3 12">3.6.1.27</ecNumber>
    </recommendedName>
    <alternativeName>
        <fullName evidence="10 12">Undecaprenyl pyrophosphate phosphatase</fullName>
    </alternativeName>
</protein>
<gene>
    <name evidence="12" type="primary">uppP</name>
    <name evidence="13" type="ORF">BEU03_01610</name>
</gene>
<organism evidence="13 14">
    <name type="scientific">Marine Group III euryarchaeote CG-Epi6</name>
    <dbReference type="NCBI Taxonomy" id="1889000"/>
    <lineage>
        <taxon>Archaea</taxon>
        <taxon>Methanobacteriati</taxon>
        <taxon>Thermoplasmatota</taxon>
        <taxon>Thermoplasmata</taxon>
        <taxon>Candidatus Thermoprofundales</taxon>
    </lineage>
</organism>